<keyword evidence="3" id="KW-1185">Reference proteome</keyword>
<evidence type="ECO:0000256" key="1">
    <source>
        <dbReference type="SAM" id="Phobius"/>
    </source>
</evidence>
<accession>A0A6A6SMY4</accession>
<gene>
    <name evidence="2" type="ORF">K491DRAFT_218994</name>
</gene>
<evidence type="ECO:0000313" key="3">
    <source>
        <dbReference type="Proteomes" id="UP000799324"/>
    </source>
</evidence>
<reference evidence="2" key="1">
    <citation type="journal article" date="2020" name="Stud. Mycol.">
        <title>101 Dothideomycetes genomes: a test case for predicting lifestyles and emergence of pathogens.</title>
        <authorList>
            <person name="Haridas S."/>
            <person name="Albert R."/>
            <person name="Binder M."/>
            <person name="Bloem J."/>
            <person name="Labutti K."/>
            <person name="Salamov A."/>
            <person name="Andreopoulos B."/>
            <person name="Baker S."/>
            <person name="Barry K."/>
            <person name="Bills G."/>
            <person name="Bluhm B."/>
            <person name="Cannon C."/>
            <person name="Castanera R."/>
            <person name="Culley D."/>
            <person name="Daum C."/>
            <person name="Ezra D."/>
            <person name="Gonzalez J."/>
            <person name="Henrissat B."/>
            <person name="Kuo A."/>
            <person name="Liang C."/>
            <person name="Lipzen A."/>
            <person name="Lutzoni F."/>
            <person name="Magnuson J."/>
            <person name="Mondo S."/>
            <person name="Nolan M."/>
            <person name="Ohm R."/>
            <person name="Pangilinan J."/>
            <person name="Park H.-J."/>
            <person name="Ramirez L."/>
            <person name="Alfaro M."/>
            <person name="Sun H."/>
            <person name="Tritt A."/>
            <person name="Yoshinaga Y."/>
            <person name="Zwiers L.-H."/>
            <person name="Turgeon B."/>
            <person name="Goodwin S."/>
            <person name="Spatafora J."/>
            <person name="Crous P."/>
            <person name="Grigoriev I."/>
        </authorList>
    </citation>
    <scope>NUCLEOTIDE SEQUENCE</scope>
    <source>
        <strain evidence="2">CBS 122681</strain>
    </source>
</reference>
<sequence length="204" mass="22473">MVLRVTWLLCSLCISLFSLYFSLLSVFLSSLFSLSSICLFLLSFSFFSLASSLPSLPALFFLLSFLFVSLLSNLSSLPVNASTSFSSSVSCFSLSLQLSMPSVTNGAPSNISPSVSSTQKFLQLSTFPSSKVHFAIAIPCSSEFHHPITRNLPSSFSRPYSISMLNFGAYGVRVQLHFPTVSYCLTFLLSNLLPDPFFYRSQRP</sequence>
<dbReference type="Proteomes" id="UP000799324">
    <property type="component" value="Unassembled WGS sequence"/>
</dbReference>
<name>A0A6A6SMY4_9PLEO</name>
<organism evidence="2 3">
    <name type="scientific">Lophiostoma macrostomum CBS 122681</name>
    <dbReference type="NCBI Taxonomy" id="1314788"/>
    <lineage>
        <taxon>Eukaryota</taxon>
        <taxon>Fungi</taxon>
        <taxon>Dikarya</taxon>
        <taxon>Ascomycota</taxon>
        <taxon>Pezizomycotina</taxon>
        <taxon>Dothideomycetes</taxon>
        <taxon>Pleosporomycetidae</taxon>
        <taxon>Pleosporales</taxon>
        <taxon>Lophiostomataceae</taxon>
        <taxon>Lophiostoma</taxon>
    </lineage>
</organism>
<feature type="transmembrane region" description="Helical" evidence="1">
    <location>
        <begin position="56"/>
        <end position="74"/>
    </location>
</feature>
<keyword evidence="1" id="KW-0812">Transmembrane</keyword>
<dbReference type="AlphaFoldDB" id="A0A6A6SMY4"/>
<evidence type="ECO:0000313" key="2">
    <source>
        <dbReference type="EMBL" id="KAF2649069.1"/>
    </source>
</evidence>
<protein>
    <submittedName>
        <fullName evidence="2">Uncharacterized protein</fullName>
    </submittedName>
</protein>
<keyword evidence="1" id="KW-0472">Membrane</keyword>
<feature type="transmembrane region" description="Helical" evidence="1">
    <location>
        <begin position="6"/>
        <end position="24"/>
    </location>
</feature>
<proteinExistence type="predicted"/>
<keyword evidence="1" id="KW-1133">Transmembrane helix</keyword>
<dbReference type="EMBL" id="MU004508">
    <property type="protein sequence ID" value="KAF2649069.1"/>
    <property type="molecule type" value="Genomic_DNA"/>
</dbReference>